<organism evidence="1 2">
    <name type="scientific">Camellia sinensis</name>
    <name type="common">Tea plant</name>
    <name type="synonym">Thea sinensis</name>
    <dbReference type="NCBI Taxonomy" id="4442"/>
    <lineage>
        <taxon>Eukaryota</taxon>
        <taxon>Viridiplantae</taxon>
        <taxon>Streptophyta</taxon>
        <taxon>Embryophyta</taxon>
        <taxon>Tracheophyta</taxon>
        <taxon>Spermatophyta</taxon>
        <taxon>Magnoliopsida</taxon>
        <taxon>eudicotyledons</taxon>
        <taxon>Gunneridae</taxon>
        <taxon>Pentapetalae</taxon>
        <taxon>asterids</taxon>
        <taxon>Ericales</taxon>
        <taxon>Theaceae</taxon>
        <taxon>Camellia</taxon>
    </lineage>
</organism>
<keyword evidence="2" id="KW-1185">Reference proteome</keyword>
<evidence type="ECO:0000313" key="2">
    <source>
        <dbReference type="Proteomes" id="UP000593564"/>
    </source>
</evidence>
<dbReference type="AlphaFoldDB" id="A0A7J7GBR9"/>
<dbReference type="Proteomes" id="UP000593564">
    <property type="component" value="Unassembled WGS sequence"/>
</dbReference>
<name>A0A7J7GBR9_CAMSI</name>
<protein>
    <submittedName>
        <fullName evidence="1">Uncharacterized protein</fullName>
    </submittedName>
</protein>
<reference evidence="2" key="1">
    <citation type="journal article" date="2020" name="Nat. Commun.">
        <title>Genome assembly of wild tea tree DASZ reveals pedigree and selection history of tea varieties.</title>
        <authorList>
            <person name="Zhang W."/>
            <person name="Zhang Y."/>
            <person name="Qiu H."/>
            <person name="Guo Y."/>
            <person name="Wan H."/>
            <person name="Zhang X."/>
            <person name="Scossa F."/>
            <person name="Alseekh S."/>
            <person name="Zhang Q."/>
            <person name="Wang P."/>
            <person name="Xu L."/>
            <person name="Schmidt M.H."/>
            <person name="Jia X."/>
            <person name="Li D."/>
            <person name="Zhu A."/>
            <person name="Guo F."/>
            <person name="Chen W."/>
            <person name="Ni D."/>
            <person name="Usadel B."/>
            <person name="Fernie A.R."/>
            <person name="Wen W."/>
        </authorList>
    </citation>
    <scope>NUCLEOTIDE SEQUENCE [LARGE SCALE GENOMIC DNA]</scope>
    <source>
        <strain evidence="2">cv. G240</strain>
    </source>
</reference>
<sequence length="128" mass="14572">MFVSNVVAQAKEAWHERTKEAPRISENHTIRGFFMVFSTTMTCYSNQGTTETNKRRWYYTKIQGFSLLGKDGLFREKFPSMVMTVSCPLQMTTQGSQTMATSIARAKESTLERLSTFCMSARAKEATL</sequence>
<reference evidence="1 2" key="2">
    <citation type="submission" date="2020-07" db="EMBL/GenBank/DDBJ databases">
        <title>Genome assembly of wild tea tree DASZ reveals pedigree and selection history of tea varieties.</title>
        <authorList>
            <person name="Zhang W."/>
        </authorList>
    </citation>
    <scope>NUCLEOTIDE SEQUENCE [LARGE SCALE GENOMIC DNA]</scope>
    <source>
        <strain evidence="2">cv. G240</strain>
        <tissue evidence="1">Leaf</tissue>
    </source>
</reference>
<comment type="caution">
    <text evidence="1">The sequence shown here is derived from an EMBL/GenBank/DDBJ whole genome shotgun (WGS) entry which is preliminary data.</text>
</comment>
<gene>
    <name evidence="1" type="ORF">HYC85_025705</name>
</gene>
<accession>A0A7J7GBR9</accession>
<evidence type="ECO:0000313" key="1">
    <source>
        <dbReference type="EMBL" id="KAF5938199.1"/>
    </source>
</evidence>
<proteinExistence type="predicted"/>
<dbReference type="EMBL" id="JACBKZ010000012">
    <property type="protein sequence ID" value="KAF5938199.1"/>
    <property type="molecule type" value="Genomic_DNA"/>
</dbReference>